<feature type="region of interest" description="Disordered" evidence="1">
    <location>
        <begin position="1"/>
        <end position="35"/>
    </location>
</feature>
<evidence type="ECO:0000313" key="3">
    <source>
        <dbReference type="Proteomes" id="UP000886785"/>
    </source>
</evidence>
<dbReference type="AlphaFoldDB" id="A0A9D1DPK0"/>
<comment type="caution">
    <text evidence="2">The sequence shown here is derived from an EMBL/GenBank/DDBJ whole genome shotgun (WGS) entry which is preliminary data.</text>
</comment>
<reference evidence="2" key="1">
    <citation type="submission" date="2020-10" db="EMBL/GenBank/DDBJ databases">
        <authorList>
            <person name="Gilroy R."/>
        </authorList>
    </citation>
    <scope>NUCLEOTIDE SEQUENCE</scope>
    <source>
        <strain evidence="2">ChiSjej1B19-7085</strain>
    </source>
</reference>
<gene>
    <name evidence="2" type="ORF">IAA54_03440</name>
</gene>
<feature type="compositionally biased region" description="Basic residues" evidence="1">
    <location>
        <begin position="21"/>
        <end position="35"/>
    </location>
</feature>
<dbReference type="Proteomes" id="UP000886785">
    <property type="component" value="Unassembled WGS sequence"/>
</dbReference>
<name>A0A9D1DPK0_9FIRM</name>
<dbReference type="EMBL" id="DVHF01000038">
    <property type="protein sequence ID" value="HIR56699.1"/>
    <property type="molecule type" value="Genomic_DNA"/>
</dbReference>
<sequence length="35" mass="3878">MRDLLTAGPRSGCRLSLPRARSARRRRAGVRGNGR</sequence>
<evidence type="ECO:0000256" key="1">
    <source>
        <dbReference type="SAM" id="MobiDB-lite"/>
    </source>
</evidence>
<accession>A0A9D1DPK0</accession>
<evidence type="ECO:0000313" key="2">
    <source>
        <dbReference type="EMBL" id="HIR56699.1"/>
    </source>
</evidence>
<protein>
    <submittedName>
        <fullName evidence="2">Uncharacterized protein</fullName>
    </submittedName>
</protein>
<organism evidence="2 3">
    <name type="scientific">Candidatus Gallacutalibacter pullicola</name>
    <dbReference type="NCBI Taxonomy" id="2840830"/>
    <lineage>
        <taxon>Bacteria</taxon>
        <taxon>Bacillati</taxon>
        <taxon>Bacillota</taxon>
        <taxon>Clostridia</taxon>
        <taxon>Eubacteriales</taxon>
        <taxon>Candidatus Gallacutalibacter</taxon>
    </lineage>
</organism>
<proteinExistence type="predicted"/>
<reference evidence="2" key="2">
    <citation type="journal article" date="2021" name="PeerJ">
        <title>Extensive microbial diversity within the chicken gut microbiome revealed by metagenomics and culture.</title>
        <authorList>
            <person name="Gilroy R."/>
            <person name="Ravi A."/>
            <person name="Getino M."/>
            <person name="Pursley I."/>
            <person name="Horton D.L."/>
            <person name="Alikhan N.F."/>
            <person name="Baker D."/>
            <person name="Gharbi K."/>
            <person name="Hall N."/>
            <person name="Watson M."/>
            <person name="Adriaenssens E.M."/>
            <person name="Foster-Nyarko E."/>
            <person name="Jarju S."/>
            <person name="Secka A."/>
            <person name="Antonio M."/>
            <person name="Oren A."/>
            <person name="Chaudhuri R.R."/>
            <person name="La Ragione R."/>
            <person name="Hildebrand F."/>
            <person name="Pallen M.J."/>
        </authorList>
    </citation>
    <scope>NUCLEOTIDE SEQUENCE</scope>
    <source>
        <strain evidence="2">ChiSjej1B19-7085</strain>
    </source>
</reference>